<proteinExistence type="inferred from homology"/>
<dbReference type="GO" id="GO:0005744">
    <property type="term" value="C:TIM23 mitochondrial import inner membrane translocase complex"/>
    <property type="evidence" value="ECO:0007669"/>
    <property type="project" value="UniProtKB-UniRule"/>
</dbReference>
<feature type="compositionally biased region" description="Basic and acidic residues" evidence="15">
    <location>
        <begin position="339"/>
        <end position="351"/>
    </location>
</feature>
<evidence type="ECO:0000313" key="18">
    <source>
        <dbReference type="Proteomes" id="UP001154078"/>
    </source>
</evidence>
<dbReference type="FunFam" id="3.40.50.1000:FF:000019">
    <property type="entry name" value="Mitochondrial import inner membrane translocase subunit TIM50"/>
    <property type="match status" value="1"/>
</dbReference>
<evidence type="ECO:0000256" key="7">
    <source>
        <dbReference type="ARBA" id="ARBA00022927"/>
    </source>
</evidence>
<dbReference type="PANTHER" id="PTHR12210">
    <property type="entry name" value="DULLARD PROTEIN PHOSPHATASE"/>
    <property type="match status" value="1"/>
</dbReference>
<evidence type="ECO:0000256" key="4">
    <source>
        <dbReference type="ARBA" id="ARBA00022448"/>
    </source>
</evidence>
<comment type="similarity">
    <text evidence="3 14">Belongs to the TIM50 family.</text>
</comment>
<evidence type="ECO:0000256" key="1">
    <source>
        <dbReference type="ARBA" id="ARBA00002959"/>
    </source>
</evidence>
<evidence type="ECO:0000256" key="12">
    <source>
        <dbReference type="ARBA" id="ARBA00023136"/>
    </source>
</evidence>
<keyword evidence="6" id="KW-0999">Mitochondrion inner membrane</keyword>
<evidence type="ECO:0000256" key="13">
    <source>
        <dbReference type="ARBA" id="ARBA00061911"/>
    </source>
</evidence>
<evidence type="ECO:0000313" key="17">
    <source>
        <dbReference type="EMBL" id="CAH0552617.1"/>
    </source>
</evidence>
<keyword evidence="4 14" id="KW-0813">Transport</keyword>
<evidence type="ECO:0000256" key="8">
    <source>
        <dbReference type="ARBA" id="ARBA00022946"/>
    </source>
</evidence>
<dbReference type="InterPro" id="IPR023214">
    <property type="entry name" value="HAD_sf"/>
</dbReference>
<dbReference type="SUPFAM" id="SSF56784">
    <property type="entry name" value="HAD-like"/>
    <property type="match status" value="1"/>
</dbReference>
<evidence type="ECO:0000259" key="16">
    <source>
        <dbReference type="PROSITE" id="PS50969"/>
    </source>
</evidence>
<evidence type="ECO:0000256" key="6">
    <source>
        <dbReference type="ARBA" id="ARBA00022792"/>
    </source>
</evidence>
<dbReference type="InterPro" id="IPR050365">
    <property type="entry name" value="TIM50"/>
</dbReference>
<evidence type="ECO:0000256" key="2">
    <source>
        <dbReference type="ARBA" id="ARBA00004434"/>
    </source>
</evidence>
<dbReference type="Gene3D" id="3.40.50.1000">
    <property type="entry name" value="HAD superfamily/HAD-like"/>
    <property type="match status" value="1"/>
</dbReference>
<dbReference type="CDD" id="cd07521">
    <property type="entry name" value="HAD_FCP1-like"/>
    <property type="match status" value="1"/>
</dbReference>
<evidence type="ECO:0000256" key="3">
    <source>
        <dbReference type="ARBA" id="ARBA00006344"/>
    </source>
</evidence>
<comment type="subunit">
    <text evidence="13">Component of the TIM23 complex at least composed of Tim23, Tim17 (Tim17a1, Tim17a2 or Tim17b1) and a Tim50.</text>
</comment>
<keyword evidence="12" id="KW-0472">Membrane</keyword>
<keyword evidence="8 14" id="KW-0809">Transit peptide</keyword>
<accession>A0A9P0B0M8</accession>
<comment type="subcellular location">
    <subcellularLocation>
        <location evidence="2 14">Mitochondrion inner membrane</location>
        <topology evidence="2 14">Single-pass membrane protein</topology>
    </subcellularLocation>
</comment>
<gene>
    <name evidence="17" type="ORF">MELIAE_LOCUS4799</name>
</gene>
<dbReference type="Pfam" id="PF03031">
    <property type="entry name" value="NIF"/>
    <property type="match status" value="1"/>
</dbReference>
<dbReference type="OrthoDB" id="287041at2759"/>
<dbReference type="InterPro" id="IPR004274">
    <property type="entry name" value="FCP1_dom"/>
</dbReference>
<dbReference type="InterPro" id="IPR036412">
    <property type="entry name" value="HAD-like_sf"/>
</dbReference>
<evidence type="ECO:0000256" key="15">
    <source>
        <dbReference type="SAM" id="MobiDB-lite"/>
    </source>
</evidence>
<organism evidence="17 18">
    <name type="scientific">Brassicogethes aeneus</name>
    <name type="common">Rape pollen beetle</name>
    <name type="synonym">Meligethes aeneus</name>
    <dbReference type="NCBI Taxonomy" id="1431903"/>
    <lineage>
        <taxon>Eukaryota</taxon>
        <taxon>Metazoa</taxon>
        <taxon>Ecdysozoa</taxon>
        <taxon>Arthropoda</taxon>
        <taxon>Hexapoda</taxon>
        <taxon>Insecta</taxon>
        <taxon>Pterygota</taxon>
        <taxon>Neoptera</taxon>
        <taxon>Endopterygota</taxon>
        <taxon>Coleoptera</taxon>
        <taxon>Polyphaga</taxon>
        <taxon>Cucujiformia</taxon>
        <taxon>Nitidulidae</taxon>
        <taxon>Meligethinae</taxon>
        <taxon>Brassicogethes</taxon>
    </lineage>
</organism>
<keyword evidence="18" id="KW-1185">Reference proteome</keyword>
<feature type="domain" description="FCP1 homology" evidence="16">
    <location>
        <begin position="158"/>
        <end position="300"/>
    </location>
</feature>
<keyword evidence="10 14" id="KW-0811">Translocation</keyword>
<dbReference type="Proteomes" id="UP001154078">
    <property type="component" value="Chromosome 3"/>
</dbReference>
<sequence>MAFRTIIFRNILRRNALLPFYGYRHRAVPQIFISKIKYSSKPNVSTIVNINKELDEKTLDIKAPNENKESKSSSGSLSSKYTFMFLGISATMIGSYLVFEFGKPEVDSNSIVIKDEFSDLPTWKEYLYRSLKQFDKFATLIKEPSREKLLPDSFKYPYYQPPYTLVIEFTDVLAHPDWTYKTGWRFKKRPGLDYLLENLIGLYEIVVFTAEPGITIFPVIEAVDPKNLISYKLVRDSTHFVDGHHVKNLNRLNRDLSKVIVVDWDAKSVKFHPENHLNVKKWDGDDDDTLIDLTSFLKTIAQTEIEDVRDVLRFYKQYDDPLKTFRKKQMEYLDIQKQNAEKEKQQRESKPRGFFNIFS</sequence>
<evidence type="ECO:0000256" key="11">
    <source>
        <dbReference type="ARBA" id="ARBA00023128"/>
    </source>
</evidence>
<name>A0A9P0B0M8_BRAAE</name>
<evidence type="ECO:0000256" key="10">
    <source>
        <dbReference type="ARBA" id="ARBA00023010"/>
    </source>
</evidence>
<dbReference type="EMBL" id="OV121134">
    <property type="protein sequence ID" value="CAH0552617.1"/>
    <property type="molecule type" value="Genomic_DNA"/>
</dbReference>
<evidence type="ECO:0000256" key="9">
    <source>
        <dbReference type="ARBA" id="ARBA00022989"/>
    </source>
</evidence>
<evidence type="ECO:0000256" key="5">
    <source>
        <dbReference type="ARBA" id="ARBA00022692"/>
    </source>
</evidence>
<reference evidence="17" key="1">
    <citation type="submission" date="2021-12" db="EMBL/GenBank/DDBJ databases">
        <authorList>
            <person name="King R."/>
        </authorList>
    </citation>
    <scope>NUCLEOTIDE SEQUENCE</scope>
</reference>
<keyword evidence="11 14" id="KW-0496">Mitochondrion</keyword>
<dbReference type="GO" id="GO:0015031">
    <property type="term" value="P:protein transport"/>
    <property type="evidence" value="ECO:0007669"/>
    <property type="project" value="UniProtKB-KW"/>
</dbReference>
<comment type="function">
    <text evidence="1 14">Essential component of the TIM23 complex, a complex that mediates the translocation of transit peptide-containing proteins across the mitochondrial inner membrane.</text>
</comment>
<dbReference type="SMART" id="SM00577">
    <property type="entry name" value="CPDc"/>
    <property type="match status" value="1"/>
</dbReference>
<protein>
    <recommendedName>
        <fullName evidence="14">Mitochondrial import inner membrane translocase subunit TIM50</fullName>
    </recommendedName>
</protein>
<keyword evidence="9" id="KW-1133">Transmembrane helix</keyword>
<dbReference type="PROSITE" id="PS50969">
    <property type="entry name" value="FCP1"/>
    <property type="match status" value="1"/>
</dbReference>
<keyword evidence="7 14" id="KW-0653">Protein transport</keyword>
<keyword evidence="5" id="KW-0812">Transmembrane</keyword>
<dbReference type="AlphaFoldDB" id="A0A9P0B0M8"/>
<evidence type="ECO:0000256" key="14">
    <source>
        <dbReference type="RuleBase" id="RU365079"/>
    </source>
</evidence>
<feature type="region of interest" description="Disordered" evidence="15">
    <location>
        <begin position="339"/>
        <end position="359"/>
    </location>
</feature>